<sequence length="90" mass="9740">MDVVNSVEVSFNVDCVKAEPVVEVNCSVSDVDGTEIDEIVSDFVDVAPELPMDVLDSVGIGFEDVVETSEVEVFAEEKYIVVGLSVENRV</sequence>
<dbReference type="WBParaSite" id="PS1159_v2.g1857.t1">
    <property type="protein sequence ID" value="PS1159_v2.g1857.t1"/>
    <property type="gene ID" value="PS1159_v2.g1857"/>
</dbReference>
<dbReference type="Proteomes" id="UP000887580">
    <property type="component" value="Unplaced"/>
</dbReference>
<evidence type="ECO:0000313" key="2">
    <source>
        <dbReference type="WBParaSite" id="PS1159_v2.g1857.t1"/>
    </source>
</evidence>
<name>A0AC35FMQ8_9BILA</name>
<evidence type="ECO:0000313" key="1">
    <source>
        <dbReference type="Proteomes" id="UP000887580"/>
    </source>
</evidence>
<reference evidence="2" key="1">
    <citation type="submission" date="2022-11" db="UniProtKB">
        <authorList>
            <consortium name="WormBaseParasite"/>
        </authorList>
    </citation>
    <scope>IDENTIFICATION</scope>
</reference>
<protein>
    <submittedName>
        <fullName evidence="2">Uncharacterized protein</fullName>
    </submittedName>
</protein>
<proteinExistence type="predicted"/>
<organism evidence="1 2">
    <name type="scientific">Panagrolaimus sp. PS1159</name>
    <dbReference type="NCBI Taxonomy" id="55785"/>
    <lineage>
        <taxon>Eukaryota</taxon>
        <taxon>Metazoa</taxon>
        <taxon>Ecdysozoa</taxon>
        <taxon>Nematoda</taxon>
        <taxon>Chromadorea</taxon>
        <taxon>Rhabditida</taxon>
        <taxon>Tylenchina</taxon>
        <taxon>Panagrolaimomorpha</taxon>
        <taxon>Panagrolaimoidea</taxon>
        <taxon>Panagrolaimidae</taxon>
        <taxon>Panagrolaimus</taxon>
    </lineage>
</organism>
<accession>A0AC35FMQ8</accession>